<dbReference type="AlphaFoldDB" id="A0A5N5F3A2"/>
<reference evidence="2" key="2">
    <citation type="submission" date="2019-10" db="EMBL/GenBank/DDBJ databases">
        <title>A de novo genome assembly of a pear dwarfing rootstock.</title>
        <authorList>
            <person name="Wang F."/>
            <person name="Wang J."/>
            <person name="Li S."/>
            <person name="Zhang Y."/>
            <person name="Fang M."/>
            <person name="Ma L."/>
            <person name="Zhao Y."/>
            <person name="Jiang S."/>
        </authorList>
    </citation>
    <scope>NUCLEOTIDE SEQUENCE [LARGE SCALE GENOMIC DNA]</scope>
</reference>
<accession>A0A5N5F3A2</accession>
<dbReference type="EMBL" id="SMOL01000768">
    <property type="protein sequence ID" value="KAB2597476.1"/>
    <property type="molecule type" value="Genomic_DNA"/>
</dbReference>
<evidence type="ECO:0000313" key="2">
    <source>
        <dbReference type="Proteomes" id="UP000327157"/>
    </source>
</evidence>
<organism evidence="1 2">
    <name type="scientific">Pyrus ussuriensis x Pyrus communis</name>
    <dbReference type="NCBI Taxonomy" id="2448454"/>
    <lineage>
        <taxon>Eukaryota</taxon>
        <taxon>Viridiplantae</taxon>
        <taxon>Streptophyta</taxon>
        <taxon>Embryophyta</taxon>
        <taxon>Tracheophyta</taxon>
        <taxon>Spermatophyta</taxon>
        <taxon>Magnoliopsida</taxon>
        <taxon>eudicotyledons</taxon>
        <taxon>Gunneridae</taxon>
        <taxon>Pentapetalae</taxon>
        <taxon>rosids</taxon>
        <taxon>fabids</taxon>
        <taxon>Rosales</taxon>
        <taxon>Rosaceae</taxon>
        <taxon>Amygdaloideae</taxon>
        <taxon>Maleae</taxon>
        <taxon>Pyrus</taxon>
    </lineage>
</organism>
<proteinExistence type="predicted"/>
<comment type="caution">
    <text evidence="1">The sequence shown here is derived from an EMBL/GenBank/DDBJ whole genome shotgun (WGS) entry which is preliminary data.</text>
</comment>
<keyword evidence="2" id="KW-1185">Reference proteome</keyword>
<protein>
    <submittedName>
        <fullName evidence="1">Uncharacterized protein</fullName>
    </submittedName>
</protein>
<evidence type="ECO:0000313" key="1">
    <source>
        <dbReference type="EMBL" id="KAB2597476.1"/>
    </source>
</evidence>
<sequence>MNESGSAAIFRTKNTSEGKLINWLKKKLLHHSDLRRFSYRLKDRHQIDMFKEVYVRLGNDLAEQLHEVASQLPLETLLKDMVPVEGAGFQIMKDTLDQTLGRRLGNVHLGLGNACHWDSPAFSSRQSIEEVESLTSEVAGLNHHIAA</sequence>
<reference evidence="1 2" key="3">
    <citation type="submission" date="2019-11" db="EMBL/GenBank/DDBJ databases">
        <title>A de novo genome assembly of a pear dwarfing rootstock.</title>
        <authorList>
            <person name="Wang F."/>
            <person name="Wang J."/>
            <person name="Li S."/>
            <person name="Zhang Y."/>
            <person name="Fang M."/>
            <person name="Ma L."/>
            <person name="Zhao Y."/>
            <person name="Jiang S."/>
        </authorList>
    </citation>
    <scope>NUCLEOTIDE SEQUENCE [LARGE SCALE GENOMIC DNA]</scope>
    <source>
        <strain evidence="1">S2</strain>
        <tissue evidence="1">Leaf</tissue>
    </source>
</reference>
<name>A0A5N5F3A2_9ROSA</name>
<reference evidence="1 2" key="1">
    <citation type="submission" date="2019-09" db="EMBL/GenBank/DDBJ databases">
        <authorList>
            <person name="Ou C."/>
        </authorList>
    </citation>
    <scope>NUCLEOTIDE SEQUENCE [LARGE SCALE GENOMIC DNA]</scope>
    <source>
        <strain evidence="1">S2</strain>
        <tissue evidence="1">Leaf</tissue>
    </source>
</reference>
<dbReference type="Proteomes" id="UP000327157">
    <property type="component" value="Chromosome 1"/>
</dbReference>
<gene>
    <name evidence="1" type="ORF">D8674_000396</name>
</gene>